<dbReference type="RefSeq" id="WP_135637670.1">
    <property type="nucleotide sequence ID" value="NZ_RQFU01000028.1"/>
</dbReference>
<evidence type="ECO:0000313" key="2">
    <source>
        <dbReference type="EMBL" id="TGL16497.1"/>
    </source>
</evidence>
<feature type="transmembrane region" description="Helical" evidence="1">
    <location>
        <begin position="373"/>
        <end position="394"/>
    </location>
</feature>
<keyword evidence="1" id="KW-0472">Membrane</keyword>
<evidence type="ECO:0000256" key="1">
    <source>
        <dbReference type="SAM" id="Phobius"/>
    </source>
</evidence>
<feature type="transmembrane region" description="Helical" evidence="1">
    <location>
        <begin position="174"/>
        <end position="204"/>
    </location>
</feature>
<sequence>MSILAILVIFQSKGTDIGLFDLGKWRYVHIGDASENIKNALFLAKGGKLNEYVTSNHMPGLYLYLSLFISFLPNDFYTNSLSNSVVILTFSSFVTIFTLVSLCFLSINLLLKEAITNIITKIVFFLVLLNLFLSFDYFRVLSETYLPFIQLSYLSIFFYYLQDSKNRFRFLVSAIYLVGFSIFFGLTNFFADMIFLSLFAVFFLKEARKIRIIHILPAFLLIIFLSLKSGNFNYHYWIIETNKAQGLGSGIVMFENILGNILYWPEKWYSPNAFGPIYDHQFYILLLGILCIYLKRKSLRSILVLVICLFILPLDSWRIQEQGNVLGSQTYKTDVNMGVCFFFMLVVFQKFSIQIQRTLQIPFHKLNFEVNLYFYRFAMIVAFFILSFRVLSYITKFIEIERQVTINHSHWISQENICKQKFIRPNDGCYCLALMYWDQDFFLRNDVRPCVNQFAAYSPHLNSDERYLNLVKESFLNGKAAYLLNRSDLNNETSILNPKLIDLFKSGKCKQVHEDYLFLCKNEK</sequence>
<feature type="transmembrane region" description="Helical" evidence="1">
    <location>
        <begin position="85"/>
        <end position="111"/>
    </location>
</feature>
<evidence type="ECO:0008006" key="4">
    <source>
        <dbReference type="Google" id="ProtNLM"/>
    </source>
</evidence>
<comment type="caution">
    <text evidence="2">The sequence shown here is derived from an EMBL/GenBank/DDBJ whole genome shotgun (WGS) entry which is preliminary data.</text>
</comment>
<keyword evidence="3" id="KW-1185">Reference proteome</keyword>
<accession>A0ABY2M0S4</accession>
<feature type="transmembrane region" description="Helical" evidence="1">
    <location>
        <begin position="144"/>
        <end position="162"/>
    </location>
</feature>
<feature type="transmembrane region" description="Helical" evidence="1">
    <location>
        <begin position="210"/>
        <end position="227"/>
    </location>
</feature>
<feature type="transmembrane region" description="Helical" evidence="1">
    <location>
        <begin position="335"/>
        <end position="353"/>
    </location>
</feature>
<evidence type="ECO:0000313" key="3">
    <source>
        <dbReference type="Proteomes" id="UP000298200"/>
    </source>
</evidence>
<protein>
    <recommendedName>
        <fullName evidence="4">Glycosyltransferase RgtA/B/C/D-like domain-containing protein</fullName>
    </recommendedName>
</protein>
<dbReference type="Proteomes" id="UP000298200">
    <property type="component" value="Unassembled WGS sequence"/>
</dbReference>
<keyword evidence="1" id="KW-0812">Transmembrane</keyword>
<reference evidence="3" key="1">
    <citation type="journal article" date="2019" name="PLoS Negl. Trop. Dis.">
        <title>Revisiting the worldwide diversity of Leptospira species in the environment.</title>
        <authorList>
            <person name="Vincent A.T."/>
            <person name="Schiettekatte O."/>
            <person name="Bourhy P."/>
            <person name="Veyrier F.J."/>
            <person name="Picardeau M."/>
        </authorList>
    </citation>
    <scope>NUCLEOTIDE SEQUENCE [LARGE SCALE GENOMIC DNA]</scope>
    <source>
        <strain evidence="3">201800272</strain>
    </source>
</reference>
<keyword evidence="1" id="KW-1133">Transmembrane helix</keyword>
<name>A0ABY2M0S4_9LEPT</name>
<feature type="transmembrane region" description="Helical" evidence="1">
    <location>
        <begin position="301"/>
        <end position="319"/>
    </location>
</feature>
<feature type="transmembrane region" description="Helical" evidence="1">
    <location>
        <begin position="277"/>
        <end position="294"/>
    </location>
</feature>
<organism evidence="2 3">
    <name type="scientific">Leptospira yanagawae</name>
    <dbReference type="NCBI Taxonomy" id="293069"/>
    <lineage>
        <taxon>Bacteria</taxon>
        <taxon>Pseudomonadati</taxon>
        <taxon>Spirochaetota</taxon>
        <taxon>Spirochaetia</taxon>
        <taxon>Leptospirales</taxon>
        <taxon>Leptospiraceae</taxon>
        <taxon>Leptospira</taxon>
    </lineage>
</organism>
<proteinExistence type="predicted"/>
<gene>
    <name evidence="2" type="ORF">EHQ46_18460</name>
</gene>
<feature type="transmembrane region" description="Helical" evidence="1">
    <location>
        <begin position="247"/>
        <end position="265"/>
    </location>
</feature>
<dbReference type="EMBL" id="RQFU01000028">
    <property type="protein sequence ID" value="TGL16497.1"/>
    <property type="molecule type" value="Genomic_DNA"/>
</dbReference>
<feature type="transmembrane region" description="Helical" evidence="1">
    <location>
        <begin position="118"/>
        <end position="138"/>
    </location>
</feature>